<dbReference type="SUPFAM" id="SSF49899">
    <property type="entry name" value="Concanavalin A-like lectins/glucanases"/>
    <property type="match status" value="1"/>
</dbReference>
<dbReference type="InterPro" id="IPR010496">
    <property type="entry name" value="AL/BT2_dom"/>
</dbReference>
<proteinExistence type="predicted"/>
<sequence>MRRALRTLLSLVVVGIIAAYTAGLSAQSGWTTLFDGSTLDGWNPIGDANWELADGAVQADSGSGFLVTPRSYGDFELTLEFWVDEPANSGIFIRCADAQSVNDRNSYEVNIYDTRADQTYRTGGIVHIASPSSVINAGGQWNSYEITARGDRLQVTLNGTQVVDVRDTQFSDGPIALQYGAGVVKFRNVRIRTL</sequence>
<dbReference type="EMBL" id="UINC01018395">
    <property type="protein sequence ID" value="SVA77232.1"/>
    <property type="molecule type" value="Genomic_DNA"/>
</dbReference>
<accession>A0A381YKX7</accession>
<feature type="domain" description="3-keto-alpha-glucoside-1,2-lyase/3-keto-2-hydroxy-glucal hydratase" evidence="1">
    <location>
        <begin position="29"/>
        <end position="192"/>
    </location>
</feature>
<dbReference type="Gene3D" id="2.60.120.560">
    <property type="entry name" value="Exo-inulinase, domain 1"/>
    <property type="match status" value="1"/>
</dbReference>
<name>A0A381YKX7_9ZZZZ</name>
<dbReference type="AlphaFoldDB" id="A0A381YKX7"/>
<protein>
    <recommendedName>
        <fullName evidence="1">3-keto-alpha-glucoside-1,2-lyase/3-keto-2-hydroxy-glucal hydratase domain-containing protein</fullName>
    </recommendedName>
</protein>
<dbReference type="Pfam" id="PF06439">
    <property type="entry name" value="3keto-disac_hyd"/>
    <property type="match status" value="1"/>
</dbReference>
<dbReference type="GO" id="GO:0016787">
    <property type="term" value="F:hydrolase activity"/>
    <property type="evidence" value="ECO:0007669"/>
    <property type="project" value="InterPro"/>
</dbReference>
<organism evidence="2">
    <name type="scientific">marine metagenome</name>
    <dbReference type="NCBI Taxonomy" id="408172"/>
    <lineage>
        <taxon>unclassified sequences</taxon>
        <taxon>metagenomes</taxon>
        <taxon>ecological metagenomes</taxon>
    </lineage>
</organism>
<evidence type="ECO:0000313" key="2">
    <source>
        <dbReference type="EMBL" id="SVA77232.1"/>
    </source>
</evidence>
<reference evidence="2" key="1">
    <citation type="submission" date="2018-05" db="EMBL/GenBank/DDBJ databases">
        <authorList>
            <person name="Lanie J.A."/>
            <person name="Ng W.-L."/>
            <person name="Kazmierczak K.M."/>
            <person name="Andrzejewski T.M."/>
            <person name="Davidsen T.M."/>
            <person name="Wayne K.J."/>
            <person name="Tettelin H."/>
            <person name="Glass J.I."/>
            <person name="Rusch D."/>
            <person name="Podicherti R."/>
            <person name="Tsui H.-C.T."/>
            <person name="Winkler M.E."/>
        </authorList>
    </citation>
    <scope>NUCLEOTIDE SEQUENCE</scope>
</reference>
<gene>
    <name evidence="2" type="ORF">METZ01_LOCUS130086</name>
</gene>
<dbReference type="InterPro" id="IPR013320">
    <property type="entry name" value="ConA-like_dom_sf"/>
</dbReference>
<evidence type="ECO:0000259" key="1">
    <source>
        <dbReference type="Pfam" id="PF06439"/>
    </source>
</evidence>